<dbReference type="RefSeq" id="XP_060457016.1">
    <property type="nucleotide sequence ID" value="XM_060600420.1"/>
</dbReference>
<feature type="compositionally biased region" description="Pro residues" evidence="2">
    <location>
        <begin position="960"/>
        <end position="976"/>
    </location>
</feature>
<evidence type="ECO:0000259" key="3">
    <source>
        <dbReference type="PROSITE" id="PS50010"/>
    </source>
</evidence>
<dbReference type="InterPro" id="IPR051092">
    <property type="entry name" value="FYVE_RhoGEF_PH"/>
</dbReference>
<feature type="region of interest" description="Disordered" evidence="2">
    <location>
        <begin position="864"/>
        <end position="1086"/>
    </location>
</feature>
<dbReference type="GO" id="GO:0005085">
    <property type="term" value="F:guanyl-nucleotide exchange factor activity"/>
    <property type="evidence" value="ECO:0007669"/>
    <property type="project" value="InterPro"/>
</dbReference>
<dbReference type="GO" id="GO:0005737">
    <property type="term" value="C:cytoplasm"/>
    <property type="evidence" value="ECO:0007669"/>
    <property type="project" value="TreeGrafter"/>
</dbReference>
<evidence type="ECO:0000313" key="4">
    <source>
        <dbReference type="EMBL" id="BEI91751.1"/>
    </source>
</evidence>
<evidence type="ECO:0000256" key="1">
    <source>
        <dbReference type="SAM" id="Coils"/>
    </source>
</evidence>
<dbReference type="KEGG" id="ccac:CcaHIS019_0405710"/>
<feature type="compositionally biased region" description="Polar residues" evidence="2">
    <location>
        <begin position="939"/>
        <end position="948"/>
    </location>
</feature>
<dbReference type="CDD" id="cd00160">
    <property type="entry name" value="RhoGEF"/>
    <property type="match status" value="1"/>
</dbReference>
<feature type="region of interest" description="Disordered" evidence="2">
    <location>
        <begin position="91"/>
        <end position="113"/>
    </location>
</feature>
<sequence>MPPIVTGSPFRRPRSRSRGPAARSPSPPPLPPKKSYIDLNSSARRSFPDAQGKPLRAFLSDVVVVGPENNETTALLSKLGDIVERPTAIPRPPKAIASTLPQPTGEREGSKQEELGKLLRSRIEELVRTERSYVSRVKALKLSYADPLRHFAKSPSTSIIPVYEAKTLFGNIDAVLPAAMAFLADLEKMWESGQADMVVGDVCLNHLKTLKTLDCFRTYIANQDEAQKTFNEMKRKHPRFVTFIDSTKYQTTGIGNIGLFELLMEPVQRVPRYILLWEEMVKYMSVLSPQRAKLLEAKDIASRIARCEPDERTVRATVMYSLERNVDGFPASLYSNNRDYLDSIDAEDMTTDGVIYNPRASRPVSIKSGKSSTVTSFGSSSSFASPQKEVGTPNPLHCTLVLFDDKLMITKRQVQAISGCRATGLDDIKGLIKSGGGVAVKEKDGARRAQLKFRGVVDILDVRIADVGNGDFQLFFEQPIADQGDRWNLPLRTFQVCHPPAPVGLDSQAARTDKLRFVQNVWAAQALARSKILPSQVKQTPYVLVSDETFDVDGSRVKAYWNVWTMVGWSAEQRKAKVLVEVAGSDYGDLPLPEPDESTTLIIRLEPLAGDLCRVSYIPAKGEPVVRELIGSEDVNKTVVERISKAMVYVLPSNNPNPLMQTPTLSKRASRMLFGSSTASSRGGHGSGDGFGSTSTTSTHRSRSITSRSSGMDSSALSGVDTISSAGHGLSQASPASPCSPMSPYNPSSPPRSLAKLESGQGRASPAMEDYSDDRLAFRLDEARNNSRSLAAMASPRLPPPFPSAPSRVTAMREQLEARERHAKAAAEEDERMKTRSSPLKPGMSPGDLITRVQVPTLASSITESLSRDSSLGYLPQSPTKSVLSRAGTLSRSGTMSPKGPRQPPGRGGYVAPLPPPTASIVPSMLQQPDAVAMENVMNGVSQPTPLSIPSHAGTEAPPTRRPLPIPQGPAAPPPTVSRLMGLGAAPKLRSISGSRGPPPNDENVSPVAQKRAHPAEHLSPRKRTPSDTVTSRHEGDLTPTQAHMPRYPSTLSAGPSRAGSCSGSGKRILTPRDERRSSGALTPSKRVSSVASVASVASMQSTTSTATVDTVCTLKSAIEQCDVVMSDHPDLASAADAARQTIGDARKQARAVRKNVVVLSKQLKESRRERRFERQASLARSPHNRNIHLISSTDDVTSFGADIPLYKDSSEEQLKVLVNSTQAVEDHLAQALADTERVRMLARNASLQADLVAQLEAQVTRAKEREDLLHTQLAAKEMEVDEIYNAFNVELDGMYNDIALGTEDAVQTALRQDLQTTKGKRNELALENQRLRDELAKERLRREQMAGVLRMHGGPDLSVTHDEA</sequence>
<gene>
    <name evidence="4" type="ORF">CcaverHIS019_0405710</name>
</gene>
<feature type="region of interest" description="Disordered" evidence="2">
    <location>
        <begin position="1"/>
        <end position="50"/>
    </location>
</feature>
<name>A0AA48L4D8_9TREE</name>
<feature type="region of interest" description="Disordered" evidence="2">
    <location>
        <begin position="674"/>
        <end position="770"/>
    </location>
</feature>
<dbReference type="Gene3D" id="1.20.900.10">
    <property type="entry name" value="Dbl homology (DH) domain"/>
    <property type="match status" value="1"/>
</dbReference>
<feature type="compositionally biased region" description="Basic and acidic residues" evidence="2">
    <location>
        <begin position="817"/>
        <end position="834"/>
    </location>
</feature>
<dbReference type="InterPro" id="IPR035899">
    <property type="entry name" value="DBL_dom_sf"/>
</dbReference>
<keyword evidence="5" id="KW-1185">Reference proteome</keyword>
<feature type="compositionally biased region" description="Polar residues" evidence="2">
    <location>
        <begin position="877"/>
        <end position="896"/>
    </location>
</feature>
<evidence type="ECO:0000256" key="2">
    <source>
        <dbReference type="SAM" id="MobiDB-lite"/>
    </source>
</evidence>
<organism evidence="4 5">
    <name type="scientific">Cutaneotrichosporon cavernicola</name>
    <dbReference type="NCBI Taxonomy" id="279322"/>
    <lineage>
        <taxon>Eukaryota</taxon>
        <taxon>Fungi</taxon>
        <taxon>Dikarya</taxon>
        <taxon>Basidiomycota</taxon>
        <taxon>Agaricomycotina</taxon>
        <taxon>Tremellomycetes</taxon>
        <taxon>Trichosporonales</taxon>
        <taxon>Trichosporonaceae</taxon>
        <taxon>Cutaneotrichosporon</taxon>
    </lineage>
</organism>
<accession>A0AA48L4D8</accession>
<feature type="coiled-coil region" evidence="1">
    <location>
        <begin position="1315"/>
        <end position="1342"/>
    </location>
</feature>
<feature type="compositionally biased region" description="Polar residues" evidence="2">
    <location>
        <begin position="1050"/>
        <end position="1064"/>
    </location>
</feature>
<dbReference type="PANTHER" id="PTHR12673">
    <property type="entry name" value="FACIOGENITAL DYSPLASIA PROTEIN"/>
    <property type="match status" value="1"/>
</dbReference>
<proteinExistence type="predicted"/>
<dbReference type="SUPFAM" id="SSF48065">
    <property type="entry name" value="DBL homology domain (DH-domain)"/>
    <property type="match status" value="1"/>
</dbReference>
<dbReference type="SMART" id="SM00325">
    <property type="entry name" value="RhoGEF"/>
    <property type="match status" value="1"/>
</dbReference>
<dbReference type="PROSITE" id="PS50010">
    <property type="entry name" value="DH_2"/>
    <property type="match status" value="1"/>
</dbReference>
<feature type="compositionally biased region" description="Low complexity" evidence="2">
    <location>
        <begin position="692"/>
        <end position="715"/>
    </location>
</feature>
<feature type="domain" description="DH" evidence="3">
    <location>
        <begin position="118"/>
        <end position="311"/>
    </location>
</feature>
<dbReference type="EMBL" id="AP028215">
    <property type="protein sequence ID" value="BEI91751.1"/>
    <property type="molecule type" value="Genomic_DNA"/>
</dbReference>
<dbReference type="InterPro" id="IPR000219">
    <property type="entry name" value="DH_dom"/>
</dbReference>
<evidence type="ECO:0000313" key="5">
    <source>
        <dbReference type="Proteomes" id="UP001233271"/>
    </source>
</evidence>
<dbReference type="PANTHER" id="PTHR12673:SF270">
    <property type="entry name" value="FYVE-TYPE DOMAIN-CONTAINING PROTEIN"/>
    <property type="match status" value="1"/>
</dbReference>
<feature type="compositionally biased region" description="Low complexity" evidence="2">
    <location>
        <begin position="731"/>
        <end position="746"/>
    </location>
</feature>
<reference evidence="4" key="1">
    <citation type="journal article" date="2023" name="BMC Genomics">
        <title>Chromosome-level genome assemblies of Cutaneotrichosporon spp. (Trichosporonales, Basidiomycota) reveal imbalanced evolution between nucleotide sequences and chromosome synteny.</title>
        <authorList>
            <person name="Kobayashi Y."/>
            <person name="Kayamori A."/>
            <person name="Aoki K."/>
            <person name="Shiwa Y."/>
            <person name="Matsutani M."/>
            <person name="Fujita N."/>
            <person name="Sugita T."/>
            <person name="Iwasaki W."/>
            <person name="Tanaka N."/>
            <person name="Takashima M."/>
        </authorList>
    </citation>
    <scope>NUCLEOTIDE SEQUENCE</scope>
    <source>
        <strain evidence="4">HIS019</strain>
    </source>
</reference>
<dbReference type="Proteomes" id="UP001233271">
    <property type="component" value="Chromosome 4"/>
</dbReference>
<keyword evidence="1" id="KW-0175">Coiled coil</keyword>
<feature type="region of interest" description="Disordered" evidence="2">
    <location>
        <begin position="817"/>
        <end position="848"/>
    </location>
</feature>
<dbReference type="GeneID" id="85495621"/>
<protein>
    <recommendedName>
        <fullName evidence="3">DH domain-containing protein</fullName>
    </recommendedName>
</protein>
<dbReference type="Pfam" id="PF00621">
    <property type="entry name" value="RhoGEF"/>
    <property type="match status" value="1"/>
</dbReference>